<dbReference type="RefSeq" id="WP_344671144.1">
    <property type="nucleotide sequence ID" value="NZ_BAAAQN010000075.1"/>
</dbReference>
<dbReference type="Proteomes" id="UP001500751">
    <property type="component" value="Unassembled WGS sequence"/>
</dbReference>
<keyword evidence="1" id="KW-0732">Signal</keyword>
<dbReference type="Pfam" id="PF04314">
    <property type="entry name" value="PCuAC"/>
    <property type="match status" value="1"/>
</dbReference>
<evidence type="ECO:0008006" key="4">
    <source>
        <dbReference type="Google" id="ProtNLM"/>
    </source>
</evidence>
<name>A0ABP5H1S6_9ACTN</name>
<protein>
    <recommendedName>
        <fullName evidence="4">Copper chaperone PCu(A)C</fullName>
    </recommendedName>
</protein>
<dbReference type="EMBL" id="BAAAQN010000075">
    <property type="protein sequence ID" value="GAA2059357.1"/>
    <property type="molecule type" value="Genomic_DNA"/>
</dbReference>
<reference evidence="3" key="1">
    <citation type="journal article" date="2019" name="Int. J. Syst. Evol. Microbiol.">
        <title>The Global Catalogue of Microorganisms (GCM) 10K type strain sequencing project: providing services to taxonomists for standard genome sequencing and annotation.</title>
        <authorList>
            <consortium name="The Broad Institute Genomics Platform"/>
            <consortium name="The Broad Institute Genome Sequencing Center for Infectious Disease"/>
            <person name="Wu L."/>
            <person name="Ma J."/>
        </authorList>
    </citation>
    <scope>NUCLEOTIDE SEQUENCE [LARGE SCALE GENOMIC DNA]</scope>
    <source>
        <strain evidence="3">JCM 16014</strain>
    </source>
</reference>
<dbReference type="PANTHER" id="PTHR36302">
    <property type="entry name" value="BLR7088 PROTEIN"/>
    <property type="match status" value="1"/>
</dbReference>
<dbReference type="PANTHER" id="PTHR36302:SF1">
    <property type="entry name" value="COPPER CHAPERONE PCU(A)C"/>
    <property type="match status" value="1"/>
</dbReference>
<proteinExistence type="predicted"/>
<feature type="chain" id="PRO_5045234359" description="Copper chaperone PCu(A)C" evidence="1">
    <location>
        <begin position="33"/>
        <end position="162"/>
    </location>
</feature>
<dbReference type="SUPFAM" id="SSF110087">
    <property type="entry name" value="DR1885-like metal-binding protein"/>
    <property type="match status" value="1"/>
</dbReference>
<evidence type="ECO:0000256" key="1">
    <source>
        <dbReference type="SAM" id="SignalP"/>
    </source>
</evidence>
<gene>
    <name evidence="2" type="ORF">GCM10009839_82080</name>
</gene>
<feature type="signal peptide" evidence="1">
    <location>
        <begin position="1"/>
        <end position="32"/>
    </location>
</feature>
<dbReference type="InterPro" id="IPR058248">
    <property type="entry name" value="Lxx211020-like"/>
</dbReference>
<evidence type="ECO:0000313" key="3">
    <source>
        <dbReference type="Proteomes" id="UP001500751"/>
    </source>
</evidence>
<organism evidence="2 3">
    <name type="scientific">Catenulispora yoronensis</name>
    <dbReference type="NCBI Taxonomy" id="450799"/>
    <lineage>
        <taxon>Bacteria</taxon>
        <taxon>Bacillati</taxon>
        <taxon>Actinomycetota</taxon>
        <taxon>Actinomycetes</taxon>
        <taxon>Catenulisporales</taxon>
        <taxon>Catenulisporaceae</taxon>
        <taxon>Catenulispora</taxon>
    </lineage>
</organism>
<accession>A0ABP5H1S6</accession>
<comment type="caution">
    <text evidence="2">The sequence shown here is derived from an EMBL/GenBank/DDBJ whole genome shotgun (WGS) entry which is preliminary data.</text>
</comment>
<dbReference type="Gene3D" id="2.60.40.1890">
    <property type="entry name" value="PCu(A)C copper chaperone"/>
    <property type="match status" value="1"/>
</dbReference>
<keyword evidence="3" id="KW-1185">Reference proteome</keyword>
<dbReference type="InterPro" id="IPR036182">
    <property type="entry name" value="PCuAC_sf"/>
</dbReference>
<sequence length="162" mass="16010">MRPALKVGAVAAPVAVLAAGAALLLWSGGDAAAGTAKLAVRDAYVREPANPAEAAAYFSIGNSGRADDTLTAVTASAGQASMHTTNGPKMVALAAAPIPARGRLDFSPGANHLMIDDPGPLKPGTTVRLTFRFAKSEPITVDAPVIGIGAAAPGDDEGGAGQ</sequence>
<evidence type="ECO:0000313" key="2">
    <source>
        <dbReference type="EMBL" id="GAA2059357.1"/>
    </source>
</evidence>
<dbReference type="InterPro" id="IPR007410">
    <property type="entry name" value="LpqE-like"/>
</dbReference>